<protein>
    <submittedName>
        <fullName evidence="1">Unannotated protein</fullName>
    </submittedName>
</protein>
<dbReference type="AlphaFoldDB" id="A0A6J6LXE3"/>
<sequence>MWARYFTGAKLDLRATYEWGIADLRAINERMWVIAEQIKPGAKTLREVADVLDHDPKYVIKGKDNVIKYLQDFTDAAIKRMDGEFFEIDERIKVCEARLAPEGSASAPYYNSPSEDLTRPGTTWIPMLGKDEVSSWHLVSTWYHEAVPGHHLQIATATIEKDRLTRFQRTAATISGYAEGWALYAERFMNELGAFDEPGIEMGYLSGQALRAARIVVDIGMHLGYTDFDGNVWNAESSRKILNEQALLDEDHSRSETDRYLGWPGQAISYKVGERVWMSAREDAKARLGAAFNMKKFHTFALKIGPMGLDTFAEEMKRWDGK</sequence>
<dbReference type="InterPro" id="IPR010281">
    <property type="entry name" value="DUF885"/>
</dbReference>
<organism evidence="1">
    <name type="scientific">freshwater metagenome</name>
    <dbReference type="NCBI Taxonomy" id="449393"/>
    <lineage>
        <taxon>unclassified sequences</taxon>
        <taxon>metagenomes</taxon>
        <taxon>ecological metagenomes</taxon>
    </lineage>
</organism>
<dbReference type="PANTHER" id="PTHR33361:SF2">
    <property type="entry name" value="DUF885 DOMAIN-CONTAINING PROTEIN"/>
    <property type="match status" value="1"/>
</dbReference>
<name>A0A6J6LXE3_9ZZZZ</name>
<gene>
    <name evidence="1" type="ORF">UFOPK2275_00801</name>
</gene>
<evidence type="ECO:0000313" key="1">
    <source>
        <dbReference type="EMBL" id="CAB4665598.1"/>
    </source>
</evidence>
<dbReference type="PANTHER" id="PTHR33361">
    <property type="entry name" value="GLR0591 PROTEIN"/>
    <property type="match status" value="1"/>
</dbReference>
<accession>A0A6J6LXE3</accession>
<proteinExistence type="predicted"/>
<dbReference type="EMBL" id="CAEZWQ010000089">
    <property type="protein sequence ID" value="CAB4665598.1"/>
    <property type="molecule type" value="Genomic_DNA"/>
</dbReference>
<dbReference type="Pfam" id="PF05960">
    <property type="entry name" value="DUF885"/>
    <property type="match status" value="1"/>
</dbReference>
<reference evidence="1" key="1">
    <citation type="submission" date="2020-05" db="EMBL/GenBank/DDBJ databases">
        <authorList>
            <person name="Chiriac C."/>
            <person name="Salcher M."/>
            <person name="Ghai R."/>
            <person name="Kavagutti S V."/>
        </authorList>
    </citation>
    <scope>NUCLEOTIDE SEQUENCE</scope>
</reference>